<feature type="binding site" evidence="4">
    <location>
        <begin position="110"/>
        <end position="111"/>
    </location>
    <ligand>
        <name>substrate</name>
    </ligand>
</feature>
<dbReference type="InterPro" id="IPR003773">
    <property type="entry name" value="Menaquinone_biosynth"/>
</dbReference>
<evidence type="ECO:0000256" key="3">
    <source>
        <dbReference type="ARBA" id="ARBA00023239"/>
    </source>
</evidence>
<dbReference type="GO" id="GO:0016830">
    <property type="term" value="F:carbon-carbon lyase activity"/>
    <property type="evidence" value="ECO:0007669"/>
    <property type="project" value="UniProtKB-UniRule"/>
</dbReference>
<evidence type="ECO:0000256" key="1">
    <source>
        <dbReference type="ARBA" id="ARBA00004863"/>
    </source>
</evidence>
<dbReference type="EC" id="4.1.99.29" evidence="4"/>
<feature type="active site" description="Proton acceptor" evidence="4">
    <location>
        <position position="149"/>
    </location>
</feature>
<evidence type="ECO:0000256" key="2">
    <source>
        <dbReference type="ARBA" id="ARBA00022428"/>
    </source>
</evidence>
<dbReference type="PANTHER" id="PTHR37167:SF1">
    <property type="entry name" value="1,4-DIHYDROXY-6-NAPHTOATE SYNTHASE"/>
    <property type="match status" value="1"/>
</dbReference>
<keyword evidence="2 4" id="KW-0474">Menaquinone biosynthesis</keyword>
<evidence type="ECO:0000256" key="4">
    <source>
        <dbReference type="HAMAP-Rule" id="MF_00996"/>
    </source>
</evidence>
<dbReference type="GO" id="GO:0009234">
    <property type="term" value="P:menaquinone biosynthetic process"/>
    <property type="evidence" value="ECO:0007669"/>
    <property type="project" value="UniProtKB-UniRule"/>
</dbReference>
<sequence>MKILTLGYSPCPNDTFIFHALVHGHVAIPGVQIRERLEDVETLNQLARNAVLDLTKISYHALGHLRENYALLRSGGALGRGCGPLVIAAEPANMDDLRGKRIAIPGLLTTANLLLQLYGEGFDNVVVMRFDQIMPAVCSGEVDAGVIIHESRFTYAKHGLRKILDLGDWWEKTSGLPIPLGGILARRDLGPELIGKLDQAVHDSLVYAYAHPGEARSYIRQHAQELEDEVIDNHIELYVNDFSLNLGCEGEQAVSEILGRAEARGLIPACTLPLFLS</sequence>
<gene>
    <name evidence="4" type="primary">mqnD</name>
    <name evidence="5" type="ORF">GSUB_15920</name>
</gene>
<dbReference type="Gene3D" id="3.40.190.10">
    <property type="entry name" value="Periplasmic binding protein-like II"/>
    <property type="match status" value="2"/>
</dbReference>
<accession>A0A0B5FSW0</accession>
<dbReference type="OrthoDB" id="9809439at2"/>
<dbReference type="KEGG" id="gsb:GSUB_15920"/>
<evidence type="ECO:0000313" key="6">
    <source>
        <dbReference type="Proteomes" id="UP000035036"/>
    </source>
</evidence>
<dbReference type="Pfam" id="PF02621">
    <property type="entry name" value="VitK2_biosynth"/>
    <property type="match status" value="1"/>
</dbReference>
<dbReference type="RefSeq" id="WP_040201713.1">
    <property type="nucleotide sequence ID" value="NZ_CP010311.1"/>
</dbReference>
<keyword evidence="3 4" id="KW-0456">Lyase</keyword>
<dbReference type="UniPathway" id="UPA00079"/>
<evidence type="ECO:0000313" key="5">
    <source>
        <dbReference type="EMBL" id="AJF07744.1"/>
    </source>
</evidence>
<dbReference type="HOGENOM" id="CLU_070326_0_0_7"/>
<dbReference type="STRING" id="483547.GSUB_15920"/>
<dbReference type="PANTHER" id="PTHR37167">
    <property type="entry name" value="1,4-DIHYDROXY-6-NAPHTOATE SYNTHASE"/>
    <property type="match status" value="1"/>
</dbReference>
<organism evidence="5 6">
    <name type="scientific">Geoalkalibacter subterraneus</name>
    <dbReference type="NCBI Taxonomy" id="483547"/>
    <lineage>
        <taxon>Bacteria</taxon>
        <taxon>Pseudomonadati</taxon>
        <taxon>Thermodesulfobacteriota</taxon>
        <taxon>Desulfuromonadia</taxon>
        <taxon>Desulfuromonadales</taxon>
        <taxon>Geoalkalibacteraceae</taxon>
        <taxon>Geoalkalibacter</taxon>
    </lineage>
</organism>
<dbReference type="SUPFAM" id="SSF53850">
    <property type="entry name" value="Periplasmic binding protein-like II"/>
    <property type="match status" value="1"/>
</dbReference>
<dbReference type="HAMAP" id="MF_00996">
    <property type="entry name" value="MqnD"/>
    <property type="match status" value="1"/>
</dbReference>
<comment type="catalytic activity">
    <reaction evidence="4">
        <text>cyclic dehypoxanthinylfutalosinate = 1,4-dihydroxy-6-naphthoate + dihydroxyacetone</text>
        <dbReference type="Rhea" id="RHEA:33087"/>
        <dbReference type="ChEBI" id="CHEBI:16016"/>
        <dbReference type="ChEBI" id="CHEBI:64254"/>
        <dbReference type="ChEBI" id="CHEBI:64270"/>
        <dbReference type="EC" id="4.1.99.29"/>
    </reaction>
</comment>
<dbReference type="AlphaFoldDB" id="A0A0B5FSW0"/>
<dbReference type="CDD" id="cd13635">
    <property type="entry name" value="PBP2_Ttha1568_Mqnd"/>
    <property type="match status" value="1"/>
</dbReference>
<reference evidence="5 6" key="1">
    <citation type="journal article" date="2015" name="Genome Announc.">
        <title>Genomes of Geoalkalibacter ferrihydriticus Z-0531T and Geoalkalibacter subterraneus Red1T, Two Haloalkaliphilic Metal-Reducing Deltaproteobacteria.</title>
        <authorList>
            <person name="Badalamenti J.P."/>
            <person name="Krajmalnik-Brown R."/>
            <person name="Torres C.I."/>
            <person name="Bond D.R."/>
        </authorList>
    </citation>
    <scope>NUCLEOTIDE SEQUENCE [LARGE SCALE GENOMIC DNA]</scope>
    <source>
        <strain evidence="5 6">Red1</strain>
    </source>
</reference>
<dbReference type="EMBL" id="CP010311">
    <property type="protein sequence ID" value="AJF07744.1"/>
    <property type="molecule type" value="Genomic_DNA"/>
</dbReference>
<name>A0A0B5FSW0_9BACT</name>
<feature type="binding site" evidence="4">
    <location>
        <begin position="56"/>
        <end position="58"/>
    </location>
    <ligand>
        <name>substrate</name>
    </ligand>
</feature>
<dbReference type="InterPro" id="IPR030869">
    <property type="entry name" value="MqnD"/>
</dbReference>
<dbReference type="Proteomes" id="UP000035036">
    <property type="component" value="Chromosome"/>
</dbReference>
<keyword evidence="6" id="KW-1185">Reference proteome</keyword>
<comment type="similarity">
    <text evidence="4">Belongs to the MqnA/MqnD family. MqnD subfamily.</text>
</comment>
<proteinExistence type="inferred from homology"/>
<comment type="pathway">
    <text evidence="1 4">Quinol/quinone metabolism; menaquinone biosynthesis.</text>
</comment>
<comment type="function">
    <text evidence="4">Catalyzes the conversion of cyclic dehypoxanthine futalosine (cyclic DHFL) into 1,4-dihydroxy-6-naphthoate, a step in the biosynthesis of menaquinone (MK, vitamin K2).</text>
</comment>
<protein>
    <recommendedName>
        <fullName evidence="4">1,4-dihydroxy-6-naphtoate synthase</fullName>
        <ecNumber evidence="4">4.1.99.29</ecNumber>
    </recommendedName>
    <alternativeName>
        <fullName evidence="4">Menaquinone biosynthetic enzyme MqnD</fullName>
    </alternativeName>
</protein>